<dbReference type="AlphaFoldDB" id="A0A1I6KXJ0"/>
<dbReference type="EMBL" id="FOYZ01000011">
    <property type="protein sequence ID" value="SFR95925.1"/>
    <property type="molecule type" value="Genomic_DNA"/>
</dbReference>
<name>A0A1I6KXJ0_9FIRM</name>
<dbReference type="GO" id="GO:0005829">
    <property type="term" value="C:cytosol"/>
    <property type="evidence" value="ECO:0007669"/>
    <property type="project" value="TreeGrafter"/>
</dbReference>
<keyword evidence="3" id="KW-0282">Flagellum</keyword>
<evidence type="ECO:0000256" key="2">
    <source>
        <dbReference type="ARBA" id="ARBA00022840"/>
    </source>
</evidence>
<keyword evidence="1" id="KW-0547">Nucleotide-binding</keyword>
<dbReference type="STRING" id="37658.SAMN05661086_02846"/>
<protein>
    <submittedName>
        <fullName evidence="3">Flagellar biosynthesis protein FlhG</fullName>
    </submittedName>
</protein>
<keyword evidence="3" id="KW-0969">Cilium</keyword>
<dbReference type="GO" id="GO:0009898">
    <property type="term" value="C:cytoplasmic side of plasma membrane"/>
    <property type="evidence" value="ECO:0007669"/>
    <property type="project" value="TreeGrafter"/>
</dbReference>
<dbReference type="Proteomes" id="UP000199659">
    <property type="component" value="Unassembled WGS sequence"/>
</dbReference>
<dbReference type="CDD" id="cd02038">
    <property type="entry name" value="FlhG-like"/>
    <property type="match status" value="1"/>
</dbReference>
<dbReference type="InterPro" id="IPR050625">
    <property type="entry name" value="ParA/MinD_ATPase"/>
</dbReference>
<accession>A0A1I6KXJ0</accession>
<dbReference type="RefSeq" id="WP_092561977.1">
    <property type="nucleotide sequence ID" value="NZ_FOYZ01000011.1"/>
</dbReference>
<dbReference type="GO" id="GO:0005524">
    <property type="term" value="F:ATP binding"/>
    <property type="evidence" value="ECO:0007669"/>
    <property type="project" value="UniProtKB-KW"/>
</dbReference>
<gene>
    <name evidence="3" type="ORF">SAMN05661086_02846</name>
</gene>
<dbReference type="Pfam" id="PF10609">
    <property type="entry name" value="ParA"/>
    <property type="match status" value="1"/>
</dbReference>
<keyword evidence="4" id="KW-1185">Reference proteome</keyword>
<dbReference type="SUPFAM" id="SSF52540">
    <property type="entry name" value="P-loop containing nucleoside triphosphate hydrolases"/>
    <property type="match status" value="1"/>
</dbReference>
<evidence type="ECO:0000313" key="3">
    <source>
        <dbReference type="EMBL" id="SFR95925.1"/>
    </source>
</evidence>
<dbReference type="InterPro" id="IPR033756">
    <property type="entry name" value="YlxH/NBP35"/>
</dbReference>
<evidence type="ECO:0000256" key="1">
    <source>
        <dbReference type="ARBA" id="ARBA00022741"/>
    </source>
</evidence>
<dbReference type="InterPro" id="IPR027417">
    <property type="entry name" value="P-loop_NTPase"/>
</dbReference>
<dbReference type="InterPro" id="IPR033875">
    <property type="entry name" value="FlhG"/>
</dbReference>
<evidence type="ECO:0000313" key="4">
    <source>
        <dbReference type="Proteomes" id="UP000199659"/>
    </source>
</evidence>
<dbReference type="PANTHER" id="PTHR43384:SF4">
    <property type="entry name" value="CELLULOSE BIOSYNTHESIS PROTEIN BCSQ-RELATED"/>
    <property type="match status" value="1"/>
</dbReference>
<keyword evidence="2" id="KW-0067">ATP-binding</keyword>
<dbReference type="GO" id="GO:0051782">
    <property type="term" value="P:negative regulation of cell division"/>
    <property type="evidence" value="ECO:0007669"/>
    <property type="project" value="TreeGrafter"/>
</dbReference>
<dbReference type="PIRSF" id="PIRSF003092">
    <property type="entry name" value="MinD"/>
    <property type="match status" value="1"/>
</dbReference>
<proteinExistence type="predicted"/>
<dbReference type="GO" id="GO:0016887">
    <property type="term" value="F:ATP hydrolysis activity"/>
    <property type="evidence" value="ECO:0007669"/>
    <property type="project" value="TreeGrafter"/>
</dbReference>
<sequence length="293" mass="31995">MDQASQLRKMISSQSQPGNFAKVVTITSGKGGVGKSNISVNLAIHLRRLGNRVIILDADFGLANVEVMFGVRPSYNLSDLIFKGKDLKEIITDGPEGIGIISGGSGIQEMANLTKYQISNLTGKLSELDEMADIIIIDTGAGISDSVIEFATYSSELILIATPEPTSITDAYALLKTLNKKDEYNKEKAIKMITNRVESIKEGKELFVKLNTVVGRFLDVKLEHLGSVPQDANVSKAVMRQTPFSIAYPNSVAAKAISELAEMIQTNEVYSQKNRKGIHYLFSNLFGDKDKMV</sequence>
<dbReference type="Gene3D" id="3.40.50.300">
    <property type="entry name" value="P-loop containing nucleotide triphosphate hydrolases"/>
    <property type="match status" value="1"/>
</dbReference>
<reference evidence="3 4" key="1">
    <citation type="submission" date="2016-10" db="EMBL/GenBank/DDBJ databases">
        <authorList>
            <person name="de Groot N.N."/>
        </authorList>
    </citation>
    <scope>NUCLEOTIDE SEQUENCE [LARGE SCALE GENOMIC DNA]</scope>
    <source>
        <strain evidence="3 4">743A</strain>
    </source>
</reference>
<organism evidence="3 4">
    <name type="scientific">Anaeromicropila populeti</name>
    <dbReference type="NCBI Taxonomy" id="37658"/>
    <lineage>
        <taxon>Bacteria</taxon>
        <taxon>Bacillati</taxon>
        <taxon>Bacillota</taxon>
        <taxon>Clostridia</taxon>
        <taxon>Lachnospirales</taxon>
        <taxon>Lachnospiraceae</taxon>
        <taxon>Anaeromicropila</taxon>
    </lineage>
</organism>
<dbReference type="InterPro" id="IPR025501">
    <property type="entry name" value="MinD_FleN"/>
</dbReference>
<dbReference type="OrthoDB" id="9816297at2"/>
<keyword evidence="3" id="KW-0966">Cell projection</keyword>
<dbReference type="PANTHER" id="PTHR43384">
    <property type="entry name" value="SEPTUM SITE-DETERMINING PROTEIN MIND HOMOLOG, CHLOROPLASTIC-RELATED"/>
    <property type="match status" value="1"/>
</dbReference>